<feature type="domain" description="Carboxylesterase type B" evidence="5">
    <location>
        <begin position="5"/>
        <end position="190"/>
    </location>
</feature>
<dbReference type="EC" id="3.1.1.-" evidence="3"/>
<proteinExistence type="inferred from homology"/>
<keyword evidence="2 3" id="KW-0378">Hydrolase</keyword>
<dbReference type="Pfam" id="PF00135">
    <property type="entry name" value="COesterase"/>
    <property type="match status" value="1"/>
</dbReference>
<feature type="compositionally biased region" description="Low complexity" evidence="4">
    <location>
        <begin position="438"/>
        <end position="452"/>
    </location>
</feature>
<gene>
    <name evidence="6" type="ORF">DFJ66_1424</name>
</gene>
<protein>
    <recommendedName>
        <fullName evidence="3">Carboxylic ester hydrolase</fullName>
        <ecNumber evidence="3">3.1.1.-</ecNumber>
    </recommendedName>
</protein>
<reference evidence="6 7" key="1">
    <citation type="submission" date="2018-10" db="EMBL/GenBank/DDBJ databases">
        <title>Sequencing the genomes of 1000 actinobacteria strains.</title>
        <authorList>
            <person name="Klenk H.-P."/>
        </authorList>
    </citation>
    <scope>NUCLEOTIDE SEQUENCE [LARGE SCALE GENOMIC DNA]</scope>
    <source>
        <strain evidence="6 7">DSM 43911</strain>
    </source>
</reference>
<accession>A0A495X6E8</accession>
<dbReference type="PROSITE" id="PS00122">
    <property type="entry name" value="CARBOXYLESTERASE_B_1"/>
    <property type="match status" value="1"/>
</dbReference>
<dbReference type="SUPFAM" id="SSF53474">
    <property type="entry name" value="alpha/beta-Hydrolases"/>
    <property type="match status" value="1"/>
</dbReference>
<comment type="caution">
    <text evidence="6">The sequence shown here is derived from an EMBL/GenBank/DDBJ whole genome shotgun (WGS) entry which is preliminary data.</text>
</comment>
<dbReference type="InterPro" id="IPR050309">
    <property type="entry name" value="Type-B_Carboxylest/Lipase"/>
</dbReference>
<dbReference type="InterPro" id="IPR019826">
    <property type="entry name" value="Carboxylesterase_B_AS"/>
</dbReference>
<organism evidence="6 7">
    <name type="scientific">Saccharothrix variisporea</name>
    <dbReference type="NCBI Taxonomy" id="543527"/>
    <lineage>
        <taxon>Bacteria</taxon>
        <taxon>Bacillati</taxon>
        <taxon>Actinomycetota</taxon>
        <taxon>Actinomycetes</taxon>
        <taxon>Pseudonocardiales</taxon>
        <taxon>Pseudonocardiaceae</taxon>
        <taxon>Saccharothrix</taxon>
    </lineage>
</organism>
<evidence type="ECO:0000256" key="4">
    <source>
        <dbReference type="SAM" id="MobiDB-lite"/>
    </source>
</evidence>
<dbReference type="Proteomes" id="UP000272729">
    <property type="component" value="Unassembled WGS sequence"/>
</dbReference>
<feature type="region of interest" description="Disordered" evidence="4">
    <location>
        <begin position="424"/>
        <end position="462"/>
    </location>
</feature>
<evidence type="ECO:0000256" key="1">
    <source>
        <dbReference type="ARBA" id="ARBA00005964"/>
    </source>
</evidence>
<evidence type="ECO:0000256" key="3">
    <source>
        <dbReference type="RuleBase" id="RU361235"/>
    </source>
</evidence>
<dbReference type="Gene3D" id="3.40.50.1820">
    <property type="entry name" value="alpha/beta hydrolase"/>
    <property type="match status" value="1"/>
</dbReference>
<dbReference type="EMBL" id="RBXR01000001">
    <property type="protein sequence ID" value="RKT68243.1"/>
    <property type="molecule type" value="Genomic_DNA"/>
</dbReference>
<evidence type="ECO:0000313" key="6">
    <source>
        <dbReference type="EMBL" id="RKT68243.1"/>
    </source>
</evidence>
<dbReference type="AlphaFoldDB" id="A0A495X6E8"/>
<evidence type="ECO:0000313" key="7">
    <source>
        <dbReference type="Proteomes" id="UP000272729"/>
    </source>
</evidence>
<evidence type="ECO:0000256" key="2">
    <source>
        <dbReference type="ARBA" id="ARBA00022801"/>
    </source>
</evidence>
<name>A0A495X6E8_9PSEU</name>
<dbReference type="RefSeq" id="WP_121219108.1">
    <property type="nucleotide sequence ID" value="NZ_JBIUBA010000015.1"/>
</dbReference>
<keyword evidence="7" id="KW-1185">Reference proteome</keyword>
<evidence type="ECO:0000259" key="5">
    <source>
        <dbReference type="Pfam" id="PF00135"/>
    </source>
</evidence>
<dbReference type="InterPro" id="IPR002018">
    <property type="entry name" value="CarbesteraseB"/>
</dbReference>
<dbReference type="PANTHER" id="PTHR11559">
    <property type="entry name" value="CARBOXYLESTERASE"/>
    <property type="match status" value="1"/>
</dbReference>
<dbReference type="GO" id="GO:0016787">
    <property type="term" value="F:hydrolase activity"/>
    <property type="evidence" value="ECO:0007669"/>
    <property type="project" value="UniProtKB-KW"/>
</dbReference>
<sequence>MSTRGRFRGRAVESGVDAFLGIRYAEPPFGPRRFAAPVRADHTGDCLDFGPIAPQSAALPGAPVWRPGDEDVLTLNVWAPARGDGWPVLLYLHGGAYTFGSSAQPDYDGAALARAGLVVVTCNYRLGFEGFGRVEGFPANRGLLDQRAALDWVRDEIAVFGGDPDNITVGGQSAGAGSALFLADAPGVRRVIAHSVPNACYTEDFARRVAEWIDPRTPESAVASADALIAAQKAGPLGYDPVLFGPVADRLPALPPHVDALLCHTTSEYRLFEAVGTLTPVRTDAEYARFGRDHGLPQDLLDGYRALFPTVADAFVELMGDMVFAEPTTRIAEAHGRAHLARFGCPPAWHTADVPFCFGNLAGADFLIGGPAGPAEHALSDRMLRAWVDFCRTGDPGWTGVRHWGEQVDLSARRALWREVDLDTPRDHPVGAPPVSAPPVGVAPGGAAPVSGTGVRPPRPRP</sequence>
<dbReference type="InterPro" id="IPR029058">
    <property type="entry name" value="AB_hydrolase_fold"/>
</dbReference>
<dbReference type="OrthoDB" id="4308422at2"/>
<comment type="similarity">
    <text evidence="1 3">Belongs to the type-B carboxylesterase/lipase family.</text>
</comment>